<name>A0A9D1EGJ3_9FIRM</name>
<reference evidence="3" key="1">
    <citation type="submission" date="2020-10" db="EMBL/GenBank/DDBJ databases">
        <authorList>
            <person name="Gilroy R."/>
        </authorList>
    </citation>
    <scope>NUCLEOTIDE SEQUENCE</scope>
    <source>
        <strain evidence="3">ChiW13-3771</strain>
    </source>
</reference>
<feature type="domain" description="GNAT-like C-terminal" evidence="2">
    <location>
        <begin position="127"/>
        <end position="267"/>
    </location>
</feature>
<protein>
    <submittedName>
        <fullName evidence="3">DUF5596 domain-containing protein</fullName>
    </submittedName>
</protein>
<organism evidence="3 4">
    <name type="scientific">Candidatus Fimimorpha faecalis</name>
    <dbReference type="NCBI Taxonomy" id="2840824"/>
    <lineage>
        <taxon>Bacteria</taxon>
        <taxon>Bacillati</taxon>
        <taxon>Bacillota</taxon>
        <taxon>Clostridia</taxon>
        <taxon>Eubacteriales</taxon>
        <taxon>Candidatus Fimimorpha</taxon>
    </lineage>
</organism>
<evidence type="ECO:0000259" key="1">
    <source>
        <dbReference type="Pfam" id="PF18082"/>
    </source>
</evidence>
<dbReference type="Pfam" id="PF18164">
    <property type="entry name" value="GNAT_C"/>
    <property type="match status" value="1"/>
</dbReference>
<feature type="domain" description="N-acyltransferase N-terminal" evidence="1">
    <location>
        <begin position="1"/>
        <end position="125"/>
    </location>
</feature>
<comment type="caution">
    <text evidence="3">The sequence shown here is derived from an EMBL/GenBank/DDBJ whole genome shotgun (WGS) entry which is preliminary data.</text>
</comment>
<dbReference type="InterPro" id="IPR041644">
    <property type="entry name" value="GNAT_C"/>
</dbReference>
<dbReference type="EMBL" id="DVHN01000160">
    <property type="protein sequence ID" value="HIR89636.1"/>
    <property type="molecule type" value="Genomic_DNA"/>
</dbReference>
<reference evidence="3" key="2">
    <citation type="journal article" date="2021" name="PeerJ">
        <title>Extensive microbial diversity within the chicken gut microbiome revealed by metagenomics and culture.</title>
        <authorList>
            <person name="Gilroy R."/>
            <person name="Ravi A."/>
            <person name="Getino M."/>
            <person name="Pursley I."/>
            <person name="Horton D.L."/>
            <person name="Alikhan N.F."/>
            <person name="Baker D."/>
            <person name="Gharbi K."/>
            <person name="Hall N."/>
            <person name="Watson M."/>
            <person name="Adriaenssens E.M."/>
            <person name="Foster-Nyarko E."/>
            <person name="Jarju S."/>
            <person name="Secka A."/>
            <person name="Antonio M."/>
            <person name="Oren A."/>
            <person name="Chaudhuri R.R."/>
            <person name="La Ragione R."/>
            <person name="Hildebrand F."/>
            <person name="Pallen M.J."/>
        </authorList>
    </citation>
    <scope>NUCLEOTIDE SEQUENCE</scope>
    <source>
        <strain evidence="3">ChiW13-3771</strain>
    </source>
</reference>
<dbReference type="InterPro" id="IPR041273">
    <property type="entry name" value="NAT_N"/>
</dbReference>
<dbReference type="Pfam" id="PF18082">
    <property type="entry name" value="NAT_N"/>
    <property type="match status" value="1"/>
</dbReference>
<dbReference type="Proteomes" id="UP000824201">
    <property type="component" value="Unassembled WGS sequence"/>
</dbReference>
<evidence type="ECO:0000259" key="2">
    <source>
        <dbReference type="Pfam" id="PF18164"/>
    </source>
</evidence>
<dbReference type="AlphaFoldDB" id="A0A9D1EGJ3"/>
<sequence length="271" mass="32427">MDLYELYDLIDLQTEMIQKLKLVGEKIDLKQIDFYLKQLMDRGTAVESYRHLKTLLEEDKDNIKMLYCQLECARRVFDQYQKKHIKDTIYRDTMKCFSRFIEECKKKNGRMFFDRDWWTYRQISMSLFRIGELEYEFQKYEGENVIAIHIPSDANLSKGAVDASMKQAEIFFQTYYHDYKYEKYSCDSWLLSPRLKPLLSRKSNILSFQNRFHIVRENNEDKGYIEWLFQVPIDTNYKDLPAKTDLQKKVKEILLNGGNIGSAYGIITMSS</sequence>
<gene>
    <name evidence="3" type="ORF">IAC96_11880</name>
</gene>
<proteinExistence type="predicted"/>
<accession>A0A9D1EGJ3</accession>
<evidence type="ECO:0000313" key="3">
    <source>
        <dbReference type="EMBL" id="HIR89636.1"/>
    </source>
</evidence>
<dbReference type="Gene3D" id="3.40.630.120">
    <property type="match status" value="1"/>
</dbReference>
<evidence type="ECO:0000313" key="4">
    <source>
        <dbReference type="Proteomes" id="UP000824201"/>
    </source>
</evidence>